<organism evidence="1">
    <name type="scientific">Aspergillus niger</name>
    <dbReference type="NCBI Taxonomy" id="5061"/>
    <lineage>
        <taxon>Eukaryota</taxon>
        <taxon>Fungi</taxon>
        <taxon>Dikarya</taxon>
        <taxon>Ascomycota</taxon>
        <taxon>Pezizomycotina</taxon>
        <taxon>Eurotiomycetes</taxon>
        <taxon>Eurotiomycetidae</taxon>
        <taxon>Eurotiales</taxon>
        <taxon>Aspergillaceae</taxon>
        <taxon>Aspergillus</taxon>
        <taxon>Aspergillus subgen. Circumdati</taxon>
    </lineage>
</organism>
<accession>A0AAJ8BYL3</accession>
<dbReference type="GeneID" id="84592182"/>
<dbReference type="AlphaFoldDB" id="A0AAJ8BYL3"/>
<name>A0AAJ8BYL3_ASPNG</name>
<dbReference type="VEuPathDB" id="FungiDB:An11g01050"/>
<proteinExistence type="predicted"/>
<sequence>MGELAFSPEPWVASPCPSWIGGFRRRCRYYPTKQTVTATARICRWTVVHPSEFGGRKRVSHWQNLIDHLRLRGSD</sequence>
<reference evidence="1" key="1">
    <citation type="submission" date="2025-02" db="EMBL/GenBank/DDBJ databases">
        <authorList>
            <consortium name="NCBI Genome Project"/>
        </authorList>
    </citation>
    <scope>NUCLEOTIDE SEQUENCE</scope>
</reference>
<reference evidence="1" key="2">
    <citation type="submission" date="2025-08" db="UniProtKB">
        <authorList>
            <consortium name="RefSeq"/>
        </authorList>
    </citation>
    <scope>IDENTIFICATION</scope>
</reference>
<protein>
    <submittedName>
        <fullName evidence="1">Uncharacterized protein</fullName>
    </submittedName>
</protein>
<gene>
    <name evidence="1" type="ORF">An11g01050</name>
</gene>
<evidence type="ECO:0000313" key="1">
    <source>
        <dbReference type="RefSeq" id="XP_059606312.1"/>
    </source>
</evidence>
<dbReference type="KEGG" id="ang:An11g01050"/>
<dbReference type="RefSeq" id="XP_059606312.1">
    <property type="nucleotide sequence ID" value="XM_059750039.1"/>
</dbReference>